<evidence type="ECO:0000313" key="2">
    <source>
        <dbReference type="EMBL" id="EGG52632.1"/>
    </source>
</evidence>
<dbReference type="PANTHER" id="PTHR35149">
    <property type="entry name" value="SLL5132 PROTEIN"/>
    <property type="match status" value="1"/>
</dbReference>
<dbReference type="InterPro" id="IPR011089">
    <property type="entry name" value="GmrSD_C"/>
</dbReference>
<evidence type="ECO:0000313" key="3">
    <source>
        <dbReference type="Proteomes" id="UP000005546"/>
    </source>
</evidence>
<comment type="caution">
    <text evidence="2">The sequence shown here is derived from an EMBL/GenBank/DDBJ whole genome shotgun (WGS) entry which is preliminary data.</text>
</comment>
<protein>
    <recommendedName>
        <fullName evidence="1">GmrSD restriction endonucleases C-terminal domain-containing protein</fullName>
    </recommendedName>
</protein>
<keyword evidence="3" id="KW-1185">Reference proteome</keyword>
<gene>
    <name evidence="2" type="ORF">HMPREF9442_02076</name>
</gene>
<dbReference type="eggNOG" id="COG1479">
    <property type="taxonomic scope" value="Bacteria"/>
</dbReference>
<organism evidence="2 3">
    <name type="scientific">Paraprevotella xylaniphila YIT 11841</name>
    <dbReference type="NCBI Taxonomy" id="762982"/>
    <lineage>
        <taxon>Bacteria</taxon>
        <taxon>Pseudomonadati</taxon>
        <taxon>Bacteroidota</taxon>
        <taxon>Bacteroidia</taxon>
        <taxon>Bacteroidales</taxon>
        <taxon>Prevotellaceae</taxon>
        <taxon>Paraprevotella</taxon>
    </lineage>
</organism>
<dbReference type="OrthoDB" id="9798761at2"/>
<dbReference type="Proteomes" id="UP000005546">
    <property type="component" value="Unassembled WGS sequence"/>
</dbReference>
<name>F3QV51_9BACT</name>
<dbReference type="EMBL" id="AFBR01000065">
    <property type="protein sequence ID" value="EGG52632.1"/>
    <property type="molecule type" value="Genomic_DNA"/>
</dbReference>
<reference evidence="2 3" key="1">
    <citation type="submission" date="2011-02" db="EMBL/GenBank/DDBJ databases">
        <authorList>
            <person name="Weinstock G."/>
            <person name="Sodergren E."/>
            <person name="Clifton S."/>
            <person name="Fulton L."/>
            <person name="Fulton B."/>
            <person name="Courtney L."/>
            <person name="Fronick C."/>
            <person name="Harrison M."/>
            <person name="Strong C."/>
            <person name="Farmer C."/>
            <person name="Delahaunty K."/>
            <person name="Markovic C."/>
            <person name="Hall O."/>
            <person name="Minx P."/>
            <person name="Tomlinson C."/>
            <person name="Mitreva M."/>
            <person name="Hou S."/>
            <person name="Chen J."/>
            <person name="Wollam A."/>
            <person name="Pepin K.H."/>
            <person name="Johnson M."/>
            <person name="Bhonagiri V."/>
            <person name="Zhang X."/>
            <person name="Suruliraj S."/>
            <person name="Warren W."/>
            <person name="Chinwalla A."/>
            <person name="Mardis E.R."/>
            <person name="Wilson R.K."/>
        </authorList>
    </citation>
    <scope>NUCLEOTIDE SEQUENCE [LARGE SCALE GENOMIC DNA]</scope>
    <source>
        <strain evidence="2 3">YIT 11841</strain>
    </source>
</reference>
<dbReference type="Pfam" id="PF07510">
    <property type="entry name" value="GmrSD_C"/>
    <property type="match status" value="1"/>
</dbReference>
<evidence type="ECO:0000259" key="1">
    <source>
        <dbReference type="Pfam" id="PF07510"/>
    </source>
</evidence>
<dbReference type="HOGENOM" id="CLU_011736_6_1_10"/>
<dbReference type="AlphaFoldDB" id="F3QV51"/>
<dbReference type="PANTHER" id="PTHR35149:SF1">
    <property type="entry name" value="DUF5655 DOMAIN-CONTAINING PROTEIN"/>
    <property type="match status" value="1"/>
</dbReference>
<dbReference type="RefSeq" id="WP_008627784.1">
    <property type="nucleotide sequence ID" value="NZ_GL883865.1"/>
</dbReference>
<sequence>MEKDFKGTIPYLISKDRKNEAYCILHSEEHLFIKDFVFKVTNYDENRNINELIKLSSIDRKKEDNIAKAILFFYDELKEMSNKEIEPSAYLIAMRDALIDTNCVEIIADTEEDSYTIFEILNARGQALADHELLKNYIMRYILPQNAVDEVKKKWEILEGLLGGSINRFFKHYTAHKIQVTNKEQIFRILQRTYPKDKVGALMKDIMLKSRYYHTIISPQKSGENKNCSEVEYKVFSFFKEKRAEQFRPILLSLMDKKENNQLSSEKYEDALHFLYSFFVCYNIIGEEKSNKLEDVVYKYAPILENNFSEQELENFINGIKKKIPSLKTFTERLKTLGWSNHNDFYKSQKNKDRVRIVLELIEEHLSGRINFEESSLEHILPDSQDNENALIGNIILLENRINQNCKDKPFREKLNFYRDSNYKMARELANRYGDKEFLPQKRTDFLANIIYKDILHLDKI</sequence>
<accession>F3QV51</accession>
<feature type="domain" description="GmrSD restriction endonucleases C-terminal" evidence="1">
    <location>
        <begin position="343"/>
        <end position="446"/>
    </location>
</feature>
<dbReference type="STRING" id="762982.HMPREF9442_02076"/>
<proteinExistence type="predicted"/>